<accession>A0A8S2EW39</accession>
<dbReference type="GO" id="GO:0005615">
    <property type="term" value="C:extracellular space"/>
    <property type="evidence" value="ECO:0007669"/>
    <property type="project" value="TreeGrafter"/>
</dbReference>
<reference evidence="3" key="1">
    <citation type="submission" date="2021-02" db="EMBL/GenBank/DDBJ databases">
        <authorList>
            <person name="Nowell W R."/>
        </authorList>
    </citation>
    <scope>NUCLEOTIDE SEQUENCE</scope>
</reference>
<evidence type="ECO:0000313" key="5">
    <source>
        <dbReference type="Proteomes" id="UP000677228"/>
    </source>
</evidence>
<evidence type="ECO:0000313" key="3">
    <source>
        <dbReference type="EMBL" id="CAF1316252.1"/>
    </source>
</evidence>
<name>A0A8S2EW39_9BILA</name>
<dbReference type="EMBL" id="CAJNOK010020425">
    <property type="protein sequence ID" value="CAF1316252.1"/>
    <property type="molecule type" value="Genomic_DNA"/>
</dbReference>
<dbReference type="InterPro" id="IPR019356">
    <property type="entry name" value="Menorin_dom"/>
</dbReference>
<evidence type="ECO:0000313" key="4">
    <source>
        <dbReference type="EMBL" id="CAF4125213.1"/>
    </source>
</evidence>
<organism evidence="3 5">
    <name type="scientific">Didymodactylos carnosus</name>
    <dbReference type="NCBI Taxonomy" id="1234261"/>
    <lineage>
        <taxon>Eukaryota</taxon>
        <taxon>Metazoa</taxon>
        <taxon>Spiralia</taxon>
        <taxon>Gnathifera</taxon>
        <taxon>Rotifera</taxon>
        <taxon>Eurotatoria</taxon>
        <taxon>Bdelloidea</taxon>
        <taxon>Philodinida</taxon>
        <taxon>Philodinidae</taxon>
        <taxon>Didymodactylos</taxon>
    </lineage>
</organism>
<comment type="similarity">
    <text evidence="1">Belongs to the menorin family.</text>
</comment>
<sequence length="501" mass="57204">MSNSSVKEKRYFQRILDYFPSIENDASKITWAHAVNSHQELNIVLKSQMMFIEADVLIGRSPTSESVAIMAHPPNTSSDLDFTTFLQLAKSSEKGLKLDFKDINAVQSCLNELELQKEQINGPILLNADIVHGGFGSREPINAEKFLHECLSFSFNVARQLTIGFSIGWTTTFSPLMPDLNRYTWSTILNMYRTVTKDYITKKENYSLLNFEITYPIRASWAVHSFYQLHWLTDLTKSGLTFWSPVDEFTIKDYPSLLLYRSIYSKSLVYYDLPSPIDKYIQNNFYNDNYINNSLESFPSMKDFWQTDNSDDILLSQFSALLLKSHVFLRTKQTSSKLTNQSCNWIGTIEFLEENTDSSQAVLCYLAEINDLSKAGMTITIWKNGTIELIYQNNSGTLQIDKSNVLPSSVYSFKLIDMNSSIQIEISSDNPYNLMRNETIPVLVKLTAYLDPPNTQFSSSLSVDNSKKAYHAAVMGRNIDSGLAITKFHIFQHEVAIERMS</sequence>
<evidence type="ECO:0000256" key="1">
    <source>
        <dbReference type="ARBA" id="ARBA00044953"/>
    </source>
</evidence>
<feature type="domain" description="Menorin-like" evidence="2">
    <location>
        <begin position="25"/>
        <end position="277"/>
    </location>
</feature>
<dbReference type="Pfam" id="PF10223">
    <property type="entry name" value="Menorin_N"/>
    <property type="match status" value="1"/>
</dbReference>
<dbReference type="EMBL" id="CAJOBA010042021">
    <property type="protein sequence ID" value="CAF4125213.1"/>
    <property type="molecule type" value="Genomic_DNA"/>
</dbReference>
<dbReference type="PANTHER" id="PTHR21184:SF6">
    <property type="entry name" value="CONSERVED PLASMA MEMBRANE PROTEIN"/>
    <property type="match status" value="1"/>
</dbReference>
<dbReference type="AlphaFoldDB" id="A0A8S2EW39"/>
<proteinExistence type="inferred from homology"/>
<evidence type="ECO:0000259" key="2">
    <source>
        <dbReference type="Pfam" id="PF10223"/>
    </source>
</evidence>
<protein>
    <recommendedName>
        <fullName evidence="2">Menorin-like domain-containing protein</fullName>
    </recommendedName>
</protein>
<dbReference type="PANTHER" id="PTHR21184">
    <property type="entry name" value="MENORIN (DENDRITIC BRANCHING PROTEIN)"/>
    <property type="match status" value="1"/>
</dbReference>
<dbReference type="Proteomes" id="UP000677228">
    <property type="component" value="Unassembled WGS sequence"/>
</dbReference>
<comment type="caution">
    <text evidence="3">The sequence shown here is derived from an EMBL/GenBank/DDBJ whole genome shotgun (WGS) entry which is preliminary data.</text>
</comment>
<dbReference type="Proteomes" id="UP000682733">
    <property type="component" value="Unassembled WGS sequence"/>
</dbReference>
<gene>
    <name evidence="3" type="ORF">OVA965_LOCUS29225</name>
    <name evidence="4" type="ORF">TMI583_LOCUS29990</name>
</gene>